<dbReference type="EMBL" id="CP000724">
    <property type="protein sequence ID" value="ABR48587.1"/>
    <property type="molecule type" value="Genomic_DNA"/>
</dbReference>
<keyword evidence="3" id="KW-1185">Reference proteome</keyword>
<dbReference type="STRING" id="293826.Amet_2433"/>
<dbReference type="HOGENOM" id="CLU_1313260_0_0_9"/>
<dbReference type="Proteomes" id="UP000001572">
    <property type="component" value="Chromosome"/>
</dbReference>
<dbReference type="KEGG" id="amt:Amet_2433"/>
<gene>
    <name evidence="2" type="ordered locus">Amet_2433</name>
</gene>
<dbReference type="RefSeq" id="WP_012063562.1">
    <property type="nucleotide sequence ID" value="NC_009633.1"/>
</dbReference>
<feature type="region of interest" description="Disordered" evidence="1">
    <location>
        <begin position="73"/>
        <end position="103"/>
    </location>
</feature>
<evidence type="ECO:0000313" key="2">
    <source>
        <dbReference type="EMBL" id="ABR48587.1"/>
    </source>
</evidence>
<dbReference type="eggNOG" id="ENOG502ZE2X">
    <property type="taxonomic scope" value="Bacteria"/>
</dbReference>
<protein>
    <submittedName>
        <fullName evidence="2">Uncharacterized protein</fullName>
    </submittedName>
</protein>
<evidence type="ECO:0000256" key="1">
    <source>
        <dbReference type="SAM" id="MobiDB-lite"/>
    </source>
</evidence>
<name>A6TQW9_ALKMQ</name>
<organism evidence="2 3">
    <name type="scientific">Alkaliphilus metalliredigens (strain QYMF)</name>
    <dbReference type="NCBI Taxonomy" id="293826"/>
    <lineage>
        <taxon>Bacteria</taxon>
        <taxon>Bacillati</taxon>
        <taxon>Bacillota</taxon>
        <taxon>Clostridia</taxon>
        <taxon>Peptostreptococcales</taxon>
        <taxon>Natronincolaceae</taxon>
        <taxon>Alkaliphilus</taxon>
    </lineage>
</organism>
<reference evidence="3" key="1">
    <citation type="journal article" date="2016" name="Genome Announc.">
        <title>Complete genome sequence of Alkaliphilus metalliredigens strain QYMF, an alkaliphilic and metal-reducing bacterium isolated from borax-contaminated leachate ponds.</title>
        <authorList>
            <person name="Hwang C."/>
            <person name="Copeland A."/>
            <person name="Lucas S."/>
            <person name="Lapidus A."/>
            <person name="Barry K."/>
            <person name="Detter J.C."/>
            <person name="Glavina Del Rio T."/>
            <person name="Hammon N."/>
            <person name="Israni S."/>
            <person name="Dalin E."/>
            <person name="Tice H."/>
            <person name="Pitluck S."/>
            <person name="Chertkov O."/>
            <person name="Brettin T."/>
            <person name="Bruce D."/>
            <person name="Han C."/>
            <person name="Schmutz J."/>
            <person name="Larimer F."/>
            <person name="Land M.L."/>
            <person name="Hauser L."/>
            <person name="Kyrpides N."/>
            <person name="Mikhailova N."/>
            <person name="Ye Q."/>
            <person name="Zhou J."/>
            <person name="Richardson P."/>
            <person name="Fields M.W."/>
        </authorList>
    </citation>
    <scope>NUCLEOTIDE SEQUENCE [LARGE SCALE GENOMIC DNA]</scope>
    <source>
        <strain evidence="3">QYMF</strain>
    </source>
</reference>
<sequence length="209" mass="22346">MAQFLPLADKPTLDQAKFTIDEVLAILNAKLDADVSSRQAGVFTQTMANRLDAAVSSRQANWGATTTHRDRIDASISSRASQPSVNTVSNNVGSNSDSSSASGSVHAKLKELRSLVLNSSGGIKVQRGIASTPTIDNDPHIINITISPVVLIKSFVVPATMMMGVGGPSSANFLKANMTLTSTTNLRIELFGGNWLRDKVFAWQIVEFE</sequence>
<feature type="compositionally biased region" description="Low complexity" evidence="1">
    <location>
        <begin position="84"/>
        <end position="103"/>
    </location>
</feature>
<accession>A6TQW9</accession>
<dbReference type="OrthoDB" id="3099018at2"/>
<evidence type="ECO:0000313" key="3">
    <source>
        <dbReference type="Proteomes" id="UP000001572"/>
    </source>
</evidence>
<proteinExistence type="predicted"/>
<dbReference type="AlphaFoldDB" id="A6TQW9"/>